<evidence type="ECO:0000259" key="1">
    <source>
        <dbReference type="Pfam" id="PF09356"/>
    </source>
</evidence>
<keyword evidence="3" id="KW-1185">Reference proteome</keyword>
<protein>
    <recommendedName>
        <fullName evidence="1">Bacteriophage phiJL001 Gp84 C-terminal domain-containing protein</fullName>
    </recommendedName>
</protein>
<organism evidence="2 3">
    <name type="scientific">Ruegeria intermedia</name>
    <dbReference type="NCBI Taxonomy" id="996115"/>
    <lineage>
        <taxon>Bacteria</taxon>
        <taxon>Pseudomonadati</taxon>
        <taxon>Pseudomonadota</taxon>
        <taxon>Alphaproteobacteria</taxon>
        <taxon>Rhodobacterales</taxon>
        <taxon>Roseobacteraceae</taxon>
        <taxon>Ruegeria</taxon>
    </lineage>
</organism>
<gene>
    <name evidence="2" type="ORF">SAMN05444279_10492</name>
</gene>
<dbReference type="Proteomes" id="UP000325134">
    <property type="component" value="Unassembled WGS sequence"/>
</dbReference>
<dbReference type="InterPro" id="IPR011928">
    <property type="entry name" value="Phage_phiJL001_Gp84"/>
</dbReference>
<dbReference type="EMBL" id="FQVK01000004">
    <property type="protein sequence ID" value="SHE56579.1"/>
    <property type="molecule type" value="Genomic_DNA"/>
</dbReference>
<dbReference type="AlphaFoldDB" id="A0A1M4UIQ4"/>
<name>A0A1M4UIQ4_9RHOB</name>
<proteinExistence type="predicted"/>
<dbReference type="Pfam" id="PF09931">
    <property type="entry name" value="Phage_phiJL001_Gp84_N"/>
    <property type="match status" value="1"/>
</dbReference>
<feature type="domain" description="Bacteriophage phiJL001 Gp84 C-terminal" evidence="1">
    <location>
        <begin position="195"/>
        <end position="277"/>
    </location>
</feature>
<dbReference type="Pfam" id="PF09356">
    <property type="entry name" value="Phage_BR0599"/>
    <property type="match status" value="1"/>
</dbReference>
<accession>A0A1M4UIQ4</accession>
<sequence>MSGEKQALLTHLQSGMTTVCRCWAITRTDGVSFGFTDHDRELAFDGLVFKASTGLTASAIEQATGLSIDNSEAMGAISDAAVRDEDIEAGRFDGAEVRAWLVNWAAPDQRMLQFRGSIGELRRAGGAFHAELRGLTDRLNRPLGRIYQKPCTAVLGDKACKFDTSTPGYWAEVTIAAVGDGPVLRLEGAEEIDAGWFDRGRLDVLSGASQGLWATIKTDRPVSGGREVMLWSGIGGGLSAGDRVRLTAGCDKRMDTCRLKFNNLLKFQGFPDLPGEDWVMAVPKQGNQYNGGSRR</sequence>
<evidence type="ECO:0000313" key="2">
    <source>
        <dbReference type="EMBL" id="SHE56579.1"/>
    </source>
</evidence>
<dbReference type="NCBIfam" id="TIGR02218">
    <property type="entry name" value="phg_TIGR02218"/>
    <property type="match status" value="1"/>
</dbReference>
<dbReference type="InterPro" id="IPR018964">
    <property type="entry name" value="Phage_phiJL001_Gp84_C"/>
</dbReference>
<dbReference type="RefSeq" id="WP_149774860.1">
    <property type="nucleotide sequence ID" value="NZ_FQVK01000004.1"/>
</dbReference>
<evidence type="ECO:0000313" key="3">
    <source>
        <dbReference type="Proteomes" id="UP000325134"/>
    </source>
</evidence>
<reference evidence="2 3" key="1">
    <citation type="submission" date="2016-11" db="EMBL/GenBank/DDBJ databases">
        <authorList>
            <person name="Varghese N."/>
            <person name="Submissions S."/>
        </authorList>
    </citation>
    <scope>NUCLEOTIDE SEQUENCE [LARGE SCALE GENOMIC DNA]</scope>
    <source>
        <strain evidence="2 3">DSM 29341</strain>
    </source>
</reference>
<dbReference type="OrthoDB" id="1633386at2"/>